<name>A0A504ZF49_FASGI</name>
<evidence type="ECO:0000313" key="4">
    <source>
        <dbReference type="EMBL" id="TPP67900.1"/>
    </source>
</evidence>
<dbReference type="InterPro" id="IPR027007">
    <property type="entry name" value="C2_DOCK-type_domain"/>
</dbReference>
<feature type="domain" description="C2 DOCK-type" evidence="3">
    <location>
        <begin position="1"/>
        <end position="122"/>
    </location>
</feature>
<feature type="compositionally biased region" description="Low complexity" evidence="2">
    <location>
        <begin position="992"/>
        <end position="1004"/>
    </location>
</feature>
<proteinExistence type="inferred from homology"/>
<feature type="compositionally biased region" description="Low complexity" evidence="2">
    <location>
        <begin position="835"/>
        <end position="849"/>
    </location>
</feature>
<dbReference type="EMBL" id="SUNJ01000079">
    <property type="protein sequence ID" value="TPP67900.1"/>
    <property type="molecule type" value="Genomic_DNA"/>
</dbReference>
<feature type="compositionally biased region" description="Low complexity" evidence="2">
    <location>
        <begin position="875"/>
        <end position="886"/>
    </location>
</feature>
<sequence>MQFKLSMPLHITPEHHLFFRFYHVSVDTAGSLTMRDKPSGKKPMESSTGYAWLPLLGPNGNVNTGTFQLSIASEIQPGYLNLRSCSNRGSVPTLTTVNAAGDGSTSWLEGGKPLFTVQLDSLSSIYTNVPVLARFFRACSELAGRVLNLPPPQTTPGNVRTKPNRVTFREDPIEGQFPSSDSCRPSVPAGPAFSDCGRHLCSAIKGLWVIDLSALIHFLPPLFNQFMELILISAAAGHRWSVSVSLPDCKSTSGLTPVWIDFGRSADTTNSPNEILRTTIGTMSVLISELNSSCPVTRSSSVNGYYFDSKNLGLGKLQSEIPRHEWLRNYVKYAFDADGLTVRCAALHTVPEFTKSHSLNRQTTVFPIPLYHALVRGLILVLADTHCAQHILTHLFSNIWFPFALIVKSMSQWLCSSQKIKADRAGEGRFPTSFSDDLALLIKLIGSYLNSAGSNQWLLNGLAQTRQPTKPGLFVPSVNSASTLSAISRSSVSRLSVQSLPNKTVSDVPSGMNDESRQQRHTLTVSDTAGQTQKLATAISREGSIPRVPARCATPTVQCDFHGLQLMADTARFLCHLFNLMDRGYVMQRVRDLMIFLEILPRMPVDEIDRLNELRFQLINVLSQHEFFVQLNLPSLGLFQGGMDEEPEREEEEDENHVNLYNCANRSPYELCLTEQFRQEHFLVGSLLASIACLLAGCINTGSWATGQSAGHLHRQPLVLLRNLLAKHSLDPRYATSKPCQARITALYLPLIRLVLEHPNAIGSPGESCSYGWNKNDIQNTAEEFPQAIVDKAHRGDEYEIGGALQAAVIAAAARGEFGENANIGGDMRRKKRNTATSGTANAAGASASRPRSFVSDISLETLAAGASHQSGPHSDSLGSMSLSNGSGEGTHASGGGGSRTGGSYGTGGSASLGGGSSQTSSSTQSSAYLTEDGKVEKHILEQIAGLNAGGPLRRAQLRRFRNGAESATDPLRTSFKHQSSDSNGAAIPNASSSHSGSTVTLTGLGSGEEDEPNTHVGSNRPVVNVPLDLDEESDIEDDMVDGGLIQVNPVTRLREHRRDKRQQLSSIRMVDDFRDDPDSCQDWASQVLSLAGVFSRPAQQRPPLPEISIQEPPSLPRKSDLNAHR</sequence>
<protein>
    <recommendedName>
        <fullName evidence="3">C2 DOCK-type domain-containing protein</fullName>
    </recommendedName>
</protein>
<dbReference type="GO" id="GO:0005085">
    <property type="term" value="F:guanyl-nucleotide exchange factor activity"/>
    <property type="evidence" value="ECO:0007669"/>
    <property type="project" value="InterPro"/>
</dbReference>
<feature type="compositionally biased region" description="Low complexity" evidence="2">
    <location>
        <begin position="918"/>
        <end position="927"/>
    </location>
</feature>
<dbReference type="InterPro" id="IPR035892">
    <property type="entry name" value="C2_domain_sf"/>
</dbReference>
<feature type="region of interest" description="Disordered" evidence="2">
    <location>
        <begin position="820"/>
        <end position="852"/>
    </location>
</feature>
<organism evidence="4 5">
    <name type="scientific">Fasciola gigantica</name>
    <name type="common">Giant liver fluke</name>
    <dbReference type="NCBI Taxonomy" id="46835"/>
    <lineage>
        <taxon>Eukaryota</taxon>
        <taxon>Metazoa</taxon>
        <taxon>Spiralia</taxon>
        <taxon>Lophotrochozoa</taxon>
        <taxon>Platyhelminthes</taxon>
        <taxon>Trematoda</taxon>
        <taxon>Digenea</taxon>
        <taxon>Plagiorchiida</taxon>
        <taxon>Echinostomata</taxon>
        <taxon>Echinostomatoidea</taxon>
        <taxon>Fasciolidae</taxon>
        <taxon>Fasciola</taxon>
    </lineage>
</organism>
<feature type="region of interest" description="Disordered" evidence="2">
    <location>
        <begin position="1095"/>
        <end position="1126"/>
    </location>
</feature>
<feature type="compositionally biased region" description="Gly residues" evidence="2">
    <location>
        <begin position="887"/>
        <end position="917"/>
    </location>
</feature>
<dbReference type="PANTHER" id="PTHR23317:SF76">
    <property type="entry name" value="LD20667P"/>
    <property type="match status" value="1"/>
</dbReference>
<dbReference type="Pfam" id="PF14429">
    <property type="entry name" value="DOCK-C2"/>
    <property type="match status" value="1"/>
</dbReference>
<dbReference type="PANTHER" id="PTHR23317">
    <property type="entry name" value="DEDICATOR OF CYTOKINESIS DOCK"/>
    <property type="match status" value="1"/>
</dbReference>
<dbReference type="InterPro" id="IPR026791">
    <property type="entry name" value="DOCK"/>
</dbReference>
<accession>A0A504ZF49</accession>
<comment type="caution">
    <text evidence="4">The sequence shown here is derived from an EMBL/GenBank/DDBJ whole genome shotgun (WGS) entry which is preliminary data.</text>
</comment>
<evidence type="ECO:0000259" key="3">
    <source>
        <dbReference type="PROSITE" id="PS51650"/>
    </source>
</evidence>
<dbReference type="STRING" id="46835.A0A504ZF49"/>
<comment type="similarity">
    <text evidence="1">Belongs to the DOCK family.</text>
</comment>
<dbReference type="Proteomes" id="UP000316759">
    <property type="component" value="Unassembled WGS sequence"/>
</dbReference>
<dbReference type="PROSITE" id="PS51650">
    <property type="entry name" value="C2_DOCK"/>
    <property type="match status" value="1"/>
</dbReference>
<keyword evidence="5" id="KW-1185">Reference proteome</keyword>
<reference evidence="4 5" key="1">
    <citation type="submission" date="2019-04" db="EMBL/GenBank/DDBJ databases">
        <title>Annotation for the trematode Fasciola gigantica.</title>
        <authorList>
            <person name="Choi Y.-J."/>
        </authorList>
    </citation>
    <scope>NUCLEOTIDE SEQUENCE [LARGE SCALE GENOMIC DNA]</scope>
    <source>
        <strain evidence="4">Uganda_cow_1</strain>
    </source>
</reference>
<dbReference type="AlphaFoldDB" id="A0A504ZF49"/>
<feature type="region of interest" description="Disordered" evidence="2">
    <location>
        <begin position="964"/>
        <end position="1026"/>
    </location>
</feature>
<dbReference type="Gene3D" id="2.60.40.150">
    <property type="entry name" value="C2 domain"/>
    <property type="match status" value="1"/>
</dbReference>
<dbReference type="OrthoDB" id="6287953at2759"/>
<feature type="region of interest" description="Disordered" evidence="2">
    <location>
        <begin position="865"/>
        <end position="927"/>
    </location>
</feature>
<evidence type="ECO:0000256" key="2">
    <source>
        <dbReference type="SAM" id="MobiDB-lite"/>
    </source>
</evidence>
<evidence type="ECO:0000256" key="1">
    <source>
        <dbReference type="PROSITE-ProRule" id="PRU00983"/>
    </source>
</evidence>
<dbReference type="GO" id="GO:0007264">
    <property type="term" value="P:small GTPase-mediated signal transduction"/>
    <property type="evidence" value="ECO:0007669"/>
    <property type="project" value="InterPro"/>
</dbReference>
<evidence type="ECO:0000313" key="5">
    <source>
        <dbReference type="Proteomes" id="UP000316759"/>
    </source>
</evidence>
<gene>
    <name evidence="4" type="ORF">FGIG_09219</name>
</gene>